<organism evidence="1 2">
    <name type="scientific">Calocera viscosa (strain TUFC12733)</name>
    <dbReference type="NCBI Taxonomy" id="1330018"/>
    <lineage>
        <taxon>Eukaryota</taxon>
        <taxon>Fungi</taxon>
        <taxon>Dikarya</taxon>
        <taxon>Basidiomycota</taxon>
        <taxon>Agaricomycotina</taxon>
        <taxon>Dacrymycetes</taxon>
        <taxon>Dacrymycetales</taxon>
        <taxon>Dacrymycetaceae</taxon>
        <taxon>Calocera</taxon>
    </lineage>
</organism>
<keyword evidence="2" id="KW-1185">Reference proteome</keyword>
<dbReference type="AlphaFoldDB" id="A0A167LDS4"/>
<sequence length="95" mass="10534">MLATGPTSVLSAGAYAQYIRKLVTRKKATQLMRLEAWDYFVDALHVSPDDPDVFAYRDLLEVSFSLYCAALNAALRNLDPGPRAFPLCGGYLKMC</sequence>
<reference evidence="1 2" key="1">
    <citation type="journal article" date="2016" name="Mol. Biol. Evol.">
        <title>Comparative Genomics of Early-Diverging Mushroom-Forming Fungi Provides Insights into the Origins of Lignocellulose Decay Capabilities.</title>
        <authorList>
            <person name="Nagy L.G."/>
            <person name="Riley R."/>
            <person name="Tritt A."/>
            <person name="Adam C."/>
            <person name="Daum C."/>
            <person name="Floudas D."/>
            <person name="Sun H."/>
            <person name="Yadav J.S."/>
            <person name="Pangilinan J."/>
            <person name="Larsson K.H."/>
            <person name="Matsuura K."/>
            <person name="Barry K."/>
            <person name="Labutti K."/>
            <person name="Kuo R."/>
            <person name="Ohm R.A."/>
            <person name="Bhattacharya S.S."/>
            <person name="Shirouzu T."/>
            <person name="Yoshinaga Y."/>
            <person name="Martin F.M."/>
            <person name="Grigoriev I.V."/>
            <person name="Hibbett D.S."/>
        </authorList>
    </citation>
    <scope>NUCLEOTIDE SEQUENCE [LARGE SCALE GENOMIC DNA]</scope>
    <source>
        <strain evidence="1 2">TUFC12733</strain>
    </source>
</reference>
<dbReference type="OrthoDB" id="10418004at2759"/>
<gene>
    <name evidence="1" type="ORF">CALVIDRAFT_162366</name>
</gene>
<proteinExistence type="predicted"/>
<evidence type="ECO:0000313" key="2">
    <source>
        <dbReference type="Proteomes" id="UP000076738"/>
    </source>
</evidence>
<dbReference type="EMBL" id="KV417288">
    <property type="protein sequence ID" value="KZO95584.1"/>
    <property type="molecule type" value="Genomic_DNA"/>
</dbReference>
<evidence type="ECO:0000313" key="1">
    <source>
        <dbReference type="EMBL" id="KZO95584.1"/>
    </source>
</evidence>
<accession>A0A167LDS4</accession>
<protein>
    <submittedName>
        <fullName evidence="1">Uncharacterized protein</fullName>
    </submittedName>
</protein>
<name>A0A167LDS4_CALVF</name>
<dbReference type="Proteomes" id="UP000076738">
    <property type="component" value="Unassembled WGS sequence"/>
</dbReference>